<dbReference type="Pfam" id="PF07065">
    <property type="entry name" value="D123"/>
    <property type="match status" value="2"/>
</dbReference>
<dbReference type="Proteomes" id="UP000019335">
    <property type="component" value="Chromosome 17"/>
</dbReference>
<name>W7TJ47_9STRA</name>
<comment type="similarity">
    <text evidence="1">Belongs to the CDC123 family.</text>
</comment>
<dbReference type="InterPro" id="IPR009772">
    <property type="entry name" value="CDC123"/>
</dbReference>
<evidence type="ECO:0000313" key="4">
    <source>
        <dbReference type="Proteomes" id="UP000019335"/>
    </source>
</evidence>
<reference evidence="3 4" key="1">
    <citation type="journal article" date="2014" name="Mol. Plant">
        <title>Chromosome Scale Genome Assembly and Transcriptome Profiling of Nannochloropsis gaditana in Nitrogen Depletion.</title>
        <authorList>
            <person name="Corteggiani Carpinelli E."/>
            <person name="Telatin A."/>
            <person name="Vitulo N."/>
            <person name="Forcato C."/>
            <person name="D'Angelo M."/>
            <person name="Schiavon R."/>
            <person name="Vezzi A."/>
            <person name="Giacometti G.M."/>
            <person name="Morosinotto T."/>
            <person name="Valle G."/>
        </authorList>
    </citation>
    <scope>NUCLEOTIDE SEQUENCE [LARGE SCALE GENOMIC DNA]</scope>
    <source>
        <strain evidence="3 4">B-31</strain>
    </source>
</reference>
<comment type="caution">
    <text evidence="3">The sequence shown here is derived from an EMBL/GenBank/DDBJ whole genome shotgun (WGS) entry which is preliminary data.</text>
</comment>
<evidence type="ECO:0000256" key="1">
    <source>
        <dbReference type="ARBA" id="ARBA00011047"/>
    </source>
</evidence>
<evidence type="ECO:0000313" key="3">
    <source>
        <dbReference type="EMBL" id="EWM23478.1"/>
    </source>
</evidence>
<feature type="compositionally biased region" description="Basic and acidic residues" evidence="2">
    <location>
        <begin position="75"/>
        <end position="89"/>
    </location>
</feature>
<gene>
    <name evidence="3" type="ORF">Naga_100262g4</name>
</gene>
<dbReference type="EMBL" id="AZIL01001629">
    <property type="protein sequence ID" value="EWM23478.1"/>
    <property type="molecule type" value="Genomic_DNA"/>
</dbReference>
<keyword evidence="3" id="KW-0131">Cell cycle</keyword>
<accession>W7TJ47</accession>
<organism evidence="3 4">
    <name type="scientific">Nannochloropsis gaditana</name>
    <dbReference type="NCBI Taxonomy" id="72520"/>
    <lineage>
        <taxon>Eukaryota</taxon>
        <taxon>Sar</taxon>
        <taxon>Stramenopiles</taxon>
        <taxon>Ochrophyta</taxon>
        <taxon>Eustigmatophyceae</taxon>
        <taxon>Eustigmatales</taxon>
        <taxon>Monodopsidaceae</taxon>
        <taxon>Nannochloropsis</taxon>
    </lineage>
</organism>
<dbReference type="GO" id="GO:0005737">
    <property type="term" value="C:cytoplasm"/>
    <property type="evidence" value="ECO:0007669"/>
    <property type="project" value="TreeGrafter"/>
</dbReference>
<feature type="region of interest" description="Disordered" evidence="2">
    <location>
        <begin position="63"/>
        <end position="89"/>
    </location>
</feature>
<protein>
    <submittedName>
        <fullName evidence="3">Cell division cycle protein</fullName>
    </submittedName>
</protein>
<proteinExistence type="inferred from homology"/>
<feature type="compositionally biased region" description="Polar residues" evidence="2">
    <location>
        <begin position="63"/>
        <end position="74"/>
    </location>
</feature>
<dbReference type="PANTHER" id="PTHR15323">
    <property type="entry name" value="D123 PROTEIN"/>
    <property type="match status" value="1"/>
</dbReference>
<feature type="region of interest" description="Disordered" evidence="2">
    <location>
        <begin position="402"/>
        <end position="429"/>
    </location>
</feature>
<sequence>MECSKNFRRRQSLIALQACQVHLWSPLFRPWTLKSRSIPLSRPLVEWLQADGIVLPDHVTLTSTDGTSSQTYSDNENKDIGWRRGDDRHSDSSPSFLYAFELALTEALAELGGQAVPKMNWSVPRDAAWINGGTLKCETPGDIMLLLKSSDRVQEDLNRLLKTSAPPDIPFRFSPTLTLRKWATLLPFMLFRCFIYRSSLCAISQREPSAFYPFLAAQESRLSTLLYDFFQHEGREGLTGFQRLFEHGEGTMKDEVKGKGGLAEETDMEMGGKEGLAVCVDVYVDRRDKVWVLDVAPWGPPTDSLLFEWVEAYAEDDSGGHVPWKLDSMDGRQGISAGGKEHVIYRVGDGDISIKPDPWSSCRVPLEMKEHMVEKVLTDTTNNGESEASEILDLQAIQRTTLREQRGGEKADSSDSTDDGAGIARINLL</sequence>
<dbReference type="OrthoDB" id="360540at2759"/>
<feature type="compositionally biased region" description="Basic and acidic residues" evidence="2">
    <location>
        <begin position="402"/>
        <end position="413"/>
    </location>
</feature>
<dbReference type="GO" id="GO:0051301">
    <property type="term" value="P:cell division"/>
    <property type="evidence" value="ECO:0007669"/>
    <property type="project" value="UniProtKB-KW"/>
</dbReference>
<dbReference type="AlphaFoldDB" id="W7TJ47"/>
<dbReference type="PANTHER" id="PTHR15323:SF6">
    <property type="entry name" value="CELL DIVISION CYCLE PROTEIN 123 HOMOLOG"/>
    <property type="match status" value="1"/>
</dbReference>
<evidence type="ECO:0000256" key="2">
    <source>
        <dbReference type="SAM" id="MobiDB-lite"/>
    </source>
</evidence>
<keyword evidence="4" id="KW-1185">Reference proteome</keyword>
<keyword evidence="3" id="KW-0132">Cell division</keyword>